<feature type="transmembrane region" description="Helical" evidence="1">
    <location>
        <begin position="111"/>
        <end position="129"/>
    </location>
</feature>
<dbReference type="AlphaFoldDB" id="A0A078S048"/>
<keyword evidence="1" id="KW-1133">Transmembrane helix</keyword>
<accession>A0A078S048</accession>
<evidence type="ECO:0000256" key="1">
    <source>
        <dbReference type="SAM" id="Phobius"/>
    </source>
</evidence>
<reference evidence="2 3" key="1">
    <citation type="submission" date="2014-04" db="EMBL/GenBank/DDBJ databases">
        <authorList>
            <person name="Sears C."/>
            <person name="Carroll K."/>
            <person name="Sack B.R."/>
            <person name="Qadri F."/>
            <person name="Myers L.L."/>
            <person name="Chung G.-T."/>
            <person name="Escheverria P."/>
            <person name="Fraser C.M."/>
            <person name="Sadzewicz L."/>
            <person name="Shefchek K.A."/>
            <person name="Tallon L."/>
            <person name="Das S.P."/>
            <person name="Daugherty S."/>
            <person name="Mongodin E.F."/>
        </authorList>
    </citation>
    <scope>NUCLEOTIDE SEQUENCE [LARGE SCALE GENOMIC DNA]</scope>
    <source>
        <strain evidence="2 3">3978 T3 ii</strain>
    </source>
</reference>
<organism evidence="2 3">
    <name type="scientific">Bacteroides uniformis str. 3978 T3 ii</name>
    <dbReference type="NCBI Taxonomy" id="1339349"/>
    <lineage>
        <taxon>Bacteria</taxon>
        <taxon>Pseudomonadati</taxon>
        <taxon>Bacteroidota</taxon>
        <taxon>Bacteroidia</taxon>
        <taxon>Bacteroidales</taxon>
        <taxon>Bacteroidaceae</taxon>
        <taxon>Bacteroides</taxon>
    </lineage>
</organism>
<feature type="transmembrane region" description="Helical" evidence="1">
    <location>
        <begin position="309"/>
        <end position="340"/>
    </location>
</feature>
<feature type="transmembrane region" description="Helical" evidence="1">
    <location>
        <begin position="187"/>
        <end position="212"/>
    </location>
</feature>
<feature type="transmembrane region" description="Helical" evidence="1">
    <location>
        <begin position="224"/>
        <end position="246"/>
    </location>
</feature>
<feature type="transmembrane region" description="Helical" evidence="1">
    <location>
        <begin position="141"/>
        <end position="158"/>
    </location>
</feature>
<gene>
    <name evidence="2" type="ORF">M094_0904</name>
</gene>
<evidence type="ECO:0000313" key="2">
    <source>
        <dbReference type="EMBL" id="KDS51005.1"/>
    </source>
</evidence>
<sequence>MDKTLLKALLRTDWFVWIIFFCCPILAMPMVINGCYRRKRNAYVLFALFMGLCSMLLFLPTADAYRHAELFYEMETWNWDELLLYLSFNIKVDFILFLYEFGIIQLGLTYGFVRFGWVVIAYLIYFYIYDCMLDSPQIKCLNRWLVLWMVILVVPIGGISSGLRYGFAATLISLVLCRRYLLNKTGLIDYIIIVVAIFVHFATIFVVPLLVANKLKIFPHTKKNFWIFFVVLFLISSSLPLILQLFPLGEINNYLLMYTEGKYSDTSYLSGNVFFWLPIWIGQVASLSLFVFFILYVPINHQSSIMYNLFLLWAFTSNYSAINGRVQFFFYGVGVFYLLYNAKLKNIQIVFGVFLFSIITGQVIGYRKHTVTRWPYLFAPYPVALQMDYDVNWIYNNVDPNTADLYLWQKSGH</sequence>
<feature type="transmembrane region" description="Helical" evidence="1">
    <location>
        <begin position="43"/>
        <end position="62"/>
    </location>
</feature>
<keyword evidence="1" id="KW-0472">Membrane</keyword>
<feature type="transmembrane region" description="Helical" evidence="1">
    <location>
        <begin position="346"/>
        <end position="366"/>
    </location>
</feature>
<name>A0A078S048_BACUN</name>
<dbReference type="EMBL" id="JNHN01000172">
    <property type="protein sequence ID" value="KDS51005.1"/>
    <property type="molecule type" value="Genomic_DNA"/>
</dbReference>
<feature type="transmembrane region" description="Helical" evidence="1">
    <location>
        <begin position="273"/>
        <end position="297"/>
    </location>
</feature>
<dbReference type="Proteomes" id="UP000028013">
    <property type="component" value="Unassembled WGS sequence"/>
</dbReference>
<comment type="caution">
    <text evidence="2">The sequence shown here is derived from an EMBL/GenBank/DDBJ whole genome shotgun (WGS) entry which is preliminary data.</text>
</comment>
<keyword evidence="1" id="KW-0812">Transmembrane</keyword>
<feature type="transmembrane region" description="Helical" evidence="1">
    <location>
        <begin position="14"/>
        <end position="36"/>
    </location>
</feature>
<proteinExistence type="predicted"/>
<dbReference type="PATRIC" id="fig|1339349.3.peg.2137"/>
<evidence type="ECO:0000313" key="3">
    <source>
        <dbReference type="Proteomes" id="UP000028013"/>
    </source>
</evidence>
<protein>
    <submittedName>
        <fullName evidence="2">Putative membrane protein</fullName>
    </submittedName>
</protein>